<dbReference type="PANTHER" id="PTHR12151:SF25">
    <property type="entry name" value="LINALOOL DEHYDRATASE_ISOMERASE DOMAIN-CONTAINING PROTEIN"/>
    <property type="match status" value="1"/>
</dbReference>
<organism evidence="7 8">
    <name type="scientific">Mucilaginibacter limnophilus</name>
    <dbReference type="NCBI Taxonomy" id="1932778"/>
    <lineage>
        <taxon>Bacteria</taxon>
        <taxon>Pseudomonadati</taxon>
        <taxon>Bacteroidota</taxon>
        <taxon>Sphingobacteriia</taxon>
        <taxon>Sphingobacteriales</taxon>
        <taxon>Sphingobacteriaceae</taxon>
        <taxon>Mucilaginibacter</taxon>
    </lineage>
</organism>
<sequence>MRNSGTGKKILILVCILAVPGFLYYLLNVGGKNRYKSLQYFGPKHLSGTYHTHHGEKIPDTTYHKLPDFTLYNQHGEKITPATFDKKIFVTSFFYTGCPDVCNKINEGMKTLADRYVNNKMVHFMSITVNPGGDDTSALKKYAAKYGFPADKWQFVTGDTAMVYNLIRKGFLVNALKVNDKEFVFSDKLVLIDAEKHIRGYYQATSPTAVNKLTDEIKVQITEELRKIKAPN</sequence>
<dbReference type="InterPro" id="IPR013766">
    <property type="entry name" value="Thioredoxin_domain"/>
</dbReference>
<dbReference type="SUPFAM" id="SSF52833">
    <property type="entry name" value="Thioredoxin-like"/>
    <property type="match status" value="1"/>
</dbReference>
<dbReference type="CDD" id="cd02968">
    <property type="entry name" value="SCO"/>
    <property type="match status" value="1"/>
</dbReference>
<dbReference type="PROSITE" id="PS51352">
    <property type="entry name" value="THIOREDOXIN_2"/>
    <property type="match status" value="1"/>
</dbReference>
<keyword evidence="8" id="KW-1185">Reference proteome</keyword>
<dbReference type="GO" id="GO:0046872">
    <property type="term" value="F:metal ion binding"/>
    <property type="evidence" value="ECO:0007669"/>
    <property type="project" value="UniProtKB-KW"/>
</dbReference>
<evidence type="ECO:0000256" key="2">
    <source>
        <dbReference type="ARBA" id="ARBA00023008"/>
    </source>
</evidence>
<keyword evidence="5" id="KW-0812">Transmembrane</keyword>
<dbReference type="EMBL" id="SACK01000002">
    <property type="protein sequence ID" value="RVU01555.1"/>
    <property type="molecule type" value="Genomic_DNA"/>
</dbReference>
<feature type="binding site" evidence="3">
    <location>
        <position position="102"/>
    </location>
    <ligand>
        <name>Cu cation</name>
        <dbReference type="ChEBI" id="CHEBI:23378"/>
    </ligand>
</feature>
<dbReference type="InterPro" id="IPR036249">
    <property type="entry name" value="Thioredoxin-like_sf"/>
</dbReference>
<keyword evidence="3" id="KW-0479">Metal-binding</keyword>
<protein>
    <submittedName>
        <fullName evidence="7">SCO family protein</fullName>
    </submittedName>
</protein>
<proteinExistence type="inferred from homology"/>
<dbReference type="PANTHER" id="PTHR12151">
    <property type="entry name" value="ELECTRON TRANSPORT PROTIN SCO1/SENC FAMILY MEMBER"/>
    <property type="match status" value="1"/>
</dbReference>
<feature type="binding site" evidence="3">
    <location>
        <position position="98"/>
    </location>
    <ligand>
        <name>Cu cation</name>
        <dbReference type="ChEBI" id="CHEBI:23378"/>
    </ligand>
</feature>
<dbReference type="InterPro" id="IPR003782">
    <property type="entry name" value="SCO1/SenC"/>
</dbReference>
<evidence type="ECO:0000256" key="1">
    <source>
        <dbReference type="ARBA" id="ARBA00010996"/>
    </source>
</evidence>
<evidence type="ECO:0000256" key="4">
    <source>
        <dbReference type="PIRSR" id="PIRSR603782-2"/>
    </source>
</evidence>
<dbReference type="RefSeq" id="WP_127703927.1">
    <property type="nucleotide sequence ID" value="NZ_SACK01000002.1"/>
</dbReference>
<evidence type="ECO:0000256" key="5">
    <source>
        <dbReference type="SAM" id="Phobius"/>
    </source>
</evidence>
<evidence type="ECO:0000313" key="7">
    <source>
        <dbReference type="EMBL" id="RVU01555.1"/>
    </source>
</evidence>
<comment type="caution">
    <text evidence="7">The sequence shown here is derived from an EMBL/GenBank/DDBJ whole genome shotgun (WGS) entry which is preliminary data.</text>
</comment>
<feature type="transmembrane region" description="Helical" evidence="5">
    <location>
        <begin position="10"/>
        <end position="27"/>
    </location>
</feature>
<keyword evidence="5" id="KW-0472">Membrane</keyword>
<gene>
    <name evidence="7" type="ORF">EOD41_06200</name>
</gene>
<reference evidence="7 8" key="1">
    <citation type="submission" date="2019-01" db="EMBL/GenBank/DDBJ databases">
        <authorList>
            <person name="Chen W.-M."/>
        </authorList>
    </citation>
    <scope>NUCLEOTIDE SEQUENCE [LARGE SCALE GENOMIC DNA]</scope>
    <source>
        <strain evidence="7 8">YBJ-36</strain>
    </source>
</reference>
<evidence type="ECO:0000259" key="6">
    <source>
        <dbReference type="PROSITE" id="PS51352"/>
    </source>
</evidence>
<dbReference type="AlphaFoldDB" id="A0A3S2UPY5"/>
<dbReference type="Gene3D" id="3.40.30.10">
    <property type="entry name" value="Glutaredoxin"/>
    <property type="match status" value="1"/>
</dbReference>
<evidence type="ECO:0000256" key="3">
    <source>
        <dbReference type="PIRSR" id="PIRSR603782-1"/>
    </source>
</evidence>
<keyword evidence="4" id="KW-1015">Disulfide bond</keyword>
<dbReference type="OrthoDB" id="9811998at2"/>
<name>A0A3S2UPY5_9SPHI</name>
<evidence type="ECO:0000313" key="8">
    <source>
        <dbReference type="Proteomes" id="UP000282759"/>
    </source>
</evidence>
<dbReference type="Pfam" id="PF02630">
    <property type="entry name" value="SCO1-SenC"/>
    <property type="match status" value="1"/>
</dbReference>
<accession>A0A3S2UPY5</accession>
<feature type="domain" description="Thioredoxin" evidence="6">
    <location>
        <begin position="60"/>
        <end position="227"/>
    </location>
</feature>
<keyword evidence="2 3" id="KW-0186">Copper</keyword>
<feature type="disulfide bond" description="Redox-active" evidence="4">
    <location>
        <begin position="98"/>
        <end position="102"/>
    </location>
</feature>
<keyword evidence="5" id="KW-1133">Transmembrane helix</keyword>
<dbReference type="Proteomes" id="UP000282759">
    <property type="component" value="Unassembled WGS sequence"/>
</dbReference>
<comment type="similarity">
    <text evidence="1">Belongs to the SCO1/2 family.</text>
</comment>